<dbReference type="Proteomes" id="UP000437068">
    <property type="component" value="Unassembled WGS sequence"/>
</dbReference>
<protein>
    <recommendedName>
        <fullName evidence="1">Tc1-like transposase DDE domain-containing protein</fullName>
    </recommendedName>
</protein>
<evidence type="ECO:0000313" key="11">
    <source>
        <dbReference type="EMBL" id="KAE9274235.1"/>
    </source>
</evidence>
<dbReference type="EMBL" id="QXFW01003404">
    <property type="protein sequence ID" value="KAE8970971.1"/>
    <property type="molecule type" value="Genomic_DNA"/>
</dbReference>
<evidence type="ECO:0000313" key="7">
    <source>
        <dbReference type="EMBL" id="KAE9169315.1"/>
    </source>
</evidence>
<dbReference type="Proteomes" id="UP000476176">
    <property type="component" value="Unassembled WGS sequence"/>
</dbReference>
<name>A0A6A3Q4M4_9STRA</name>
<evidence type="ECO:0000259" key="1">
    <source>
        <dbReference type="Pfam" id="PF13358"/>
    </source>
</evidence>
<dbReference type="EMBL" id="QXFZ01003574">
    <property type="protein sequence ID" value="KAE9068264.1"/>
    <property type="molecule type" value="Genomic_DNA"/>
</dbReference>
<evidence type="ECO:0000313" key="8">
    <source>
        <dbReference type="EMBL" id="KAE9173811.1"/>
    </source>
</evidence>
<feature type="domain" description="Tc1-like transposase DDE" evidence="1">
    <location>
        <begin position="141"/>
        <end position="295"/>
    </location>
</feature>
<comment type="caution">
    <text evidence="5">The sequence shown here is derived from an EMBL/GenBank/DDBJ whole genome shotgun (WGS) entry which is preliminary data.</text>
</comment>
<dbReference type="InterPro" id="IPR036397">
    <property type="entry name" value="RNaseH_sf"/>
</dbReference>
<dbReference type="InterPro" id="IPR009057">
    <property type="entry name" value="Homeodomain-like_sf"/>
</dbReference>
<keyword evidence="13" id="KW-1185">Reference proteome</keyword>
<evidence type="ECO:0000313" key="3">
    <source>
        <dbReference type="EMBL" id="KAE8970971.1"/>
    </source>
</evidence>
<dbReference type="Pfam" id="PF13358">
    <property type="entry name" value="DDE_3"/>
    <property type="match status" value="1"/>
</dbReference>
<dbReference type="SUPFAM" id="SSF46689">
    <property type="entry name" value="Homeodomain-like"/>
    <property type="match status" value="1"/>
</dbReference>
<dbReference type="EMBL" id="QXGC01003689">
    <property type="protein sequence ID" value="KAE9173811.1"/>
    <property type="molecule type" value="Genomic_DNA"/>
</dbReference>
<organism evidence="5 17">
    <name type="scientific">Phytophthora fragariae</name>
    <dbReference type="NCBI Taxonomy" id="53985"/>
    <lineage>
        <taxon>Eukaryota</taxon>
        <taxon>Sar</taxon>
        <taxon>Stramenopiles</taxon>
        <taxon>Oomycota</taxon>
        <taxon>Peronosporomycetes</taxon>
        <taxon>Peronosporales</taxon>
        <taxon>Peronosporaceae</taxon>
        <taxon>Phytophthora</taxon>
    </lineage>
</organism>
<evidence type="ECO:0000313" key="21">
    <source>
        <dbReference type="Proteomes" id="UP000488956"/>
    </source>
</evidence>
<dbReference type="Gene3D" id="1.10.10.60">
    <property type="entry name" value="Homeodomain-like"/>
    <property type="match status" value="1"/>
</dbReference>
<dbReference type="PANTHER" id="PTHR23022">
    <property type="entry name" value="TRANSPOSABLE ELEMENT-RELATED"/>
    <property type="match status" value="1"/>
</dbReference>
<dbReference type="EMBL" id="QXGA01003614">
    <property type="protein sequence ID" value="KAE9081278.1"/>
    <property type="molecule type" value="Genomic_DNA"/>
</dbReference>
<dbReference type="Proteomes" id="UP000433483">
    <property type="component" value="Unassembled WGS sequence"/>
</dbReference>
<evidence type="ECO:0000313" key="20">
    <source>
        <dbReference type="Proteomes" id="UP000486351"/>
    </source>
</evidence>
<dbReference type="OrthoDB" id="127654at2759"/>
<evidence type="ECO:0000313" key="6">
    <source>
        <dbReference type="EMBL" id="KAE9081278.1"/>
    </source>
</evidence>
<dbReference type="EMBL" id="QXGD01003498">
    <property type="protein sequence ID" value="KAE9177062.1"/>
    <property type="molecule type" value="Genomic_DNA"/>
</dbReference>
<evidence type="ECO:0000313" key="15">
    <source>
        <dbReference type="Proteomes" id="UP000440367"/>
    </source>
</evidence>
<evidence type="ECO:0000313" key="14">
    <source>
        <dbReference type="Proteomes" id="UP000437068"/>
    </source>
</evidence>
<dbReference type="EMBL" id="QXGB01003714">
    <property type="protein sequence ID" value="KAE9169315.1"/>
    <property type="molecule type" value="Genomic_DNA"/>
</dbReference>
<reference evidence="12 13" key="1">
    <citation type="submission" date="2018-08" db="EMBL/GenBank/DDBJ databases">
        <title>Genomic investigation of the strawberry pathogen Phytophthora fragariae indicates pathogenicity is determined by transcriptional variation in three key races.</title>
        <authorList>
            <person name="Adams T.M."/>
            <person name="Armitage A.D."/>
            <person name="Sobczyk M.K."/>
            <person name="Bates H.J."/>
            <person name="Dunwell J.M."/>
            <person name="Nellist C.F."/>
            <person name="Harrison R.J."/>
        </authorList>
    </citation>
    <scope>NUCLEOTIDE SEQUENCE [LARGE SCALE GENOMIC DNA]</scope>
    <source>
        <strain evidence="11 14">A4</strain>
        <strain evidence="9 15">BC-1</strain>
        <strain evidence="8 19">BC-23</strain>
        <strain evidence="7 13">NOV-27</strain>
        <strain evidence="6 16">NOV-5</strain>
        <strain evidence="5 17">NOV-71</strain>
        <strain evidence="10 20">NOV-77</strain>
        <strain evidence="2 12">NOV-9</strain>
        <strain evidence="4 21">ONT-3</strain>
        <strain evidence="3 18">SCRP245</strain>
    </source>
</reference>
<evidence type="ECO:0000313" key="19">
    <source>
        <dbReference type="Proteomes" id="UP000476176"/>
    </source>
</evidence>
<evidence type="ECO:0000313" key="18">
    <source>
        <dbReference type="Proteomes" id="UP000460718"/>
    </source>
</evidence>
<evidence type="ECO:0000313" key="17">
    <source>
        <dbReference type="Proteomes" id="UP000441208"/>
    </source>
</evidence>
<accession>A0A6A3Q4M4</accession>
<gene>
    <name evidence="11" type="ORF">PF001_g27150</name>
    <name evidence="9" type="ORF">PF002_g28435</name>
    <name evidence="8" type="ORF">PF004_g26847</name>
    <name evidence="7" type="ORF">PF005_g28023</name>
    <name evidence="6" type="ORF">PF006_g27146</name>
    <name evidence="5" type="ORF">PF007_g27756</name>
    <name evidence="10" type="ORF">PF008_g30125</name>
    <name evidence="2" type="ORF">PF009_g28411</name>
    <name evidence="4" type="ORF">PF010_g27629</name>
    <name evidence="3" type="ORF">PF011_g26212</name>
</gene>
<dbReference type="Proteomes" id="UP000440367">
    <property type="component" value="Unassembled WGS sequence"/>
</dbReference>
<dbReference type="EMBL" id="QXGF01003556">
    <property type="protein sequence ID" value="KAE8921306.1"/>
    <property type="molecule type" value="Genomic_DNA"/>
</dbReference>
<dbReference type="Proteomes" id="UP000440732">
    <property type="component" value="Unassembled WGS sequence"/>
</dbReference>
<dbReference type="Gene3D" id="3.30.420.10">
    <property type="entry name" value="Ribonuclease H-like superfamily/Ribonuclease H"/>
    <property type="match status" value="1"/>
</dbReference>
<dbReference type="PANTHER" id="PTHR23022:SF129">
    <property type="entry name" value="TRANSPOSABLE ELEMENT TC3 TRANSPOSASE"/>
    <property type="match status" value="1"/>
</dbReference>
<dbReference type="EMBL" id="QXGE01003605">
    <property type="protein sequence ID" value="KAE9274235.1"/>
    <property type="molecule type" value="Genomic_DNA"/>
</dbReference>
<dbReference type="GO" id="GO:0003676">
    <property type="term" value="F:nucleic acid binding"/>
    <property type="evidence" value="ECO:0007669"/>
    <property type="project" value="InterPro"/>
</dbReference>
<proteinExistence type="predicted"/>
<evidence type="ECO:0000313" key="5">
    <source>
        <dbReference type="EMBL" id="KAE9068264.1"/>
    </source>
</evidence>
<evidence type="ECO:0000313" key="9">
    <source>
        <dbReference type="EMBL" id="KAE9177062.1"/>
    </source>
</evidence>
<dbReference type="Proteomes" id="UP000429523">
    <property type="component" value="Unassembled WGS sequence"/>
</dbReference>
<dbReference type="InterPro" id="IPR052338">
    <property type="entry name" value="Transposase_5"/>
</dbReference>
<dbReference type="EMBL" id="QXFY01005427">
    <property type="protein sequence ID" value="KAE9272327.1"/>
    <property type="molecule type" value="Genomic_DNA"/>
</dbReference>
<evidence type="ECO:0000313" key="4">
    <source>
        <dbReference type="EMBL" id="KAE9067038.1"/>
    </source>
</evidence>
<dbReference type="Proteomes" id="UP000441208">
    <property type="component" value="Unassembled WGS sequence"/>
</dbReference>
<dbReference type="Proteomes" id="UP000488956">
    <property type="component" value="Unassembled WGS sequence"/>
</dbReference>
<evidence type="ECO:0000313" key="10">
    <source>
        <dbReference type="EMBL" id="KAE9272327.1"/>
    </source>
</evidence>
<dbReference type="AlphaFoldDB" id="A0A6A3Q4M4"/>
<dbReference type="Proteomes" id="UP000460718">
    <property type="component" value="Unassembled WGS sequence"/>
</dbReference>
<evidence type="ECO:0000313" key="13">
    <source>
        <dbReference type="Proteomes" id="UP000433483"/>
    </source>
</evidence>
<dbReference type="InterPro" id="IPR038717">
    <property type="entry name" value="Tc1-like_DDE_dom"/>
</dbReference>
<evidence type="ECO:0000313" key="16">
    <source>
        <dbReference type="Proteomes" id="UP000440732"/>
    </source>
</evidence>
<evidence type="ECO:0000313" key="12">
    <source>
        <dbReference type="Proteomes" id="UP000429523"/>
    </source>
</evidence>
<sequence>MPRGAQLSEEECAKIITYIEAGRSNRSIAKLIGRNEKAIRNYLKRGKAASVTKRTGRRPKTAGREARRVIRLAIVHNLSAKEIRGLLPGLPSKSTVLRVLRSNRYITYAKRKLTPVIKPHHKKARVAFAERHAGKRVFWRRVVFTDEMKFNLDGPDGFRFYWHDLRAAPKFMSKRVNGGGSVMIWAGVNWHGNTELVFLKGKQNSIKYTGTLRQSLLPFMRELQSKIGDLTPIFQQDNASIHSSRHTKDFLTAENITTLSWPAKSPDLNIIENVWGLLARRVYANGRQFDKPSDLIAQIKHEWSQIDPAYIKKLVRSVPKRLEATRLLKGAKTGY</sequence>
<dbReference type="EMBL" id="QXFX01003790">
    <property type="protein sequence ID" value="KAE9067038.1"/>
    <property type="molecule type" value="Genomic_DNA"/>
</dbReference>
<evidence type="ECO:0000313" key="2">
    <source>
        <dbReference type="EMBL" id="KAE8921306.1"/>
    </source>
</evidence>
<dbReference type="Proteomes" id="UP000486351">
    <property type="component" value="Unassembled WGS sequence"/>
</dbReference>